<sequence length="118" mass="12928">MSETRQPFPSAQLHSQPNYILSVGSRYSGRPPKNCQIQEIFHCGSRVLHQMGRSEDTPQAGSGAGVSVPEENLHEVWGTRVLVANNGTQFTAGKIEDICTELDVDHMTTSVSYPQENG</sequence>
<dbReference type="GO" id="GO:0003676">
    <property type="term" value="F:nucleic acid binding"/>
    <property type="evidence" value="ECO:0007669"/>
    <property type="project" value="InterPro"/>
</dbReference>
<name>A0AAV3QAH6_LITER</name>
<comment type="caution">
    <text evidence="1">The sequence shown here is derived from an EMBL/GenBank/DDBJ whole genome shotgun (WGS) entry which is preliminary data.</text>
</comment>
<dbReference type="InterPro" id="IPR012337">
    <property type="entry name" value="RNaseH-like_sf"/>
</dbReference>
<keyword evidence="2" id="KW-1185">Reference proteome</keyword>
<gene>
    <name evidence="1" type="ORF">LIER_17473</name>
</gene>
<reference evidence="1 2" key="1">
    <citation type="submission" date="2024-01" db="EMBL/GenBank/DDBJ databases">
        <title>The complete chloroplast genome sequence of Lithospermum erythrorhizon: insights into the phylogenetic relationship among Boraginaceae species and the maternal lineages of purple gromwells.</title>
        <authorList>
            <person name="Okada T."/>
            <person name="Watanabe K."/>
        </authorList>
    </citation>
    <scope>NUCLEOTIDE SEQUENCE [LARGE SCALE GENOMIC DNA]</scope>
</reference>
<dbReference type="EMBL" id="BAABME010004070">
    <property type="protein sequence ID" value="GAA0161069.1"/>
    <property type="molecule type" value="Genomic_DNA"/>
</dbReference>
<proteinExistence type="predicted"/>
<protein>
    <submittedName>
        <fullName evidence="1">Uncharacterized protein</fullName>
    </submittedName>
</protein>
<dbReference type="AlphaFoldDB" id="A0AAV3QAH6"/>
<dbReference type="Proteomes" id="UP001454036">
    <property type="component" value="Unassembled WGS sequence"/>
</dbReference>
<dbReference type="InterPro" id="IPR036397">
    <property type="entry name" value="RNaseH_sf"/>
</dbReference>
<organism evidence="1 2">
    <name type="scientific">Lithospermum erythrorhizon</name>
    <name type="common">Purple gromwell</name>
    <name type="synonym">Lithospermum officinale var. erythrorhizon</name>
    <dbReference type="NCBI Taxonomy" id="34254"/>
    <lineage>
        <taxon>Eukaryota</taxon>
        <taxon>Viridiplantae</taxon>
        <taxon>Streptophyta</taxon>
        <taxon>Embryophyta</taxon>
        <taxon>Tracheophyta</taxon>
        <taxon>Spermatophyta</taxon>
        <taxon>Magnoliopsida</taxon>
        <taxon>eudicotyledons</taxon>
        <taxon>Gunneridae</taxon>
        <taxon>Pentapetalae</taxon>
        <taxon>asterids</taxon>
        <taxon>lamiids</taxon>
        <taxon>Boraginales</taxon>
        <taxon>Boraginaceae</taxon>
        <taxon>Boraginoideae</taxon>
        <taxon>Lithospermeae</taxon>
        <taxon>Lithospermum</taxon>
    </lineage>
</organism>
<dbReference type="SUPFAM" id="SSF53098">
    <property type="entry name" value="Ribonuclease H-like"/>
    <property type="match status" value="1"/>
</dbReference>
<evidence type="ECO:0000313" key="2">
    <source>
        <dbReference type="Proteomes" id="UP001454036"/>
    </source>
</evidence>
<accession>A0AAV3QAH6</accession>
<dbReference type="Gene3D" id="3.30.420.10">
    <property type="entry name" value="Ribonuclease H-like superfamily/Ribonuclease H"/>
    <property type="match status" value="1"/>
</dbReference>
<evidence type="ECO:0000313" key="1">
    <source>
        <dbReference type="EMBL" id="GAA0161069.1"/>
    </source>
</evidence>